<accession>A0A813EA26</accession>
<keyword evidence="3" id="KW-1185">Reference proteome</keyword>
<gene>
    <name evidence="2" type="ORF">PGLA1383_LOCUS15550</name>
</gene>
<protein>
    <submittedName>
        <fullName evidence="2">Uncharacterized protein</fullName>
    </submittedName>
</protein>
<feature type="region of interest" description="Disordered" evidence="1">
    <location>
        <begin position="107"/>
        <end position="148"/>
    </location>
</feature>
<proteinExistence type="predicted"/>
<organism evidence="2 3">
    <name type="scientific">Polarella glacialis</name>
    <name type="common">Dinoflagellate</name>
    <dbReference type="NCBI Taxonomy" id="89957"/>
    <lineage>
        <taxon>Eukaryota</taxon>
        <taxon>Sar</taxon>
        <taxon>Alveolata</taxon>
        <taxon>Dinophyceae</taxon>
        <taxon>Suessiales</taxon>
        <taxon>Suessiaceae</taxon>
        <taxon>Polarella</taxon>
    </lineage>
</organism>
<feature type="compositionally biased region" description="Basic and acidic residues" evidence="1">
    <location>
        <begin position="109"/>
        <end position="123"/>
    </location>
</feature>
<dbReference type="AlphaFoldDB" id="A0A813EA26"/>
<evidence type="ECO:0000313" key="2">
    <source>
        <dbReference type="EMBL" id="CAE8597099.1"/>
    </source>
</evidence>
<name>A0A813EA26_POLGL</name>
<evidence type="ECO:0000313" key="3">
    <source>
        <dbReference type="Proteomes" id="UP000654075"/>
    </source>
</evidence>
<reference evidence="2" key="1">
    <citation type="submission" date="2021-02" db="EMBL/GenBank/DDBJ databases">
        <authorList>
            <person name="Dougan E. K."/>
            <person name="Rhodes N."/>
            <person name="Thang M."/>
            <person name="Chan C."/>
        </authorList>
    </citation>
    <scope>NUCLEOTIDE SEQUENCE</scope>
</reference>
<sequence length="148" mass="16812">MGFHMAILFLIRLLDIPFINSIALLLFLPSPFWQSLDAAWEYAAGHVPMSWCRDLWSFTNRCWCSLLRWQLSGCDDNNNSSPQAFPHKEECHLICNVWGSSRLDLSAHASDDEKTSGESKPSSKENTQTRSSNNNNNNTNNNSYLGEL</sequence>
<dbReference type="EMBL" id="CAJNNV010009182">
    <property type="protein sequence ID" value="CAE8597099.1"/>
    <property type="molecule type" value="Genomic_DNA"/>
</dbReference>
<feature type="compositionally biased region" description="Low complexity" evidence="1">
    <location>
        <begin position="126"/>
        <end position="148"/>
    </location>
</feature>
<evidence type="ECO:0000256" key="1">
    <source>
        <dbReference type="SAM" id="MobiDB-lite"/>
    </source>
</evidence>
<comment type="caution">
    <text evidence="2">The sequence shown here is derived from an EMBL/GenBank/DDBJ whole genome shotgun (WGS) entry which is preliminary data.</text>
</comment>
<dbReference type="Proteomes" id="UP000654075">
    <property type="component" value="Unassembled WGS sequence"/>
</dbReference>